<keyword evidence="1" id="KW-0472">Membrane</keyword>
<reference evidence="2" key="2">
    <citation type="journal article" date="2015" name="Data Brief">
        <title>Shoot transcriptome of the giant reed, Arundo donax.</title>
        <authorList>
            <person name="Barrero R.A."/>
            <person name="Guerrero F.D."/>
            <person name="Moolhuijzen P."/>
            <person name="Goolsby J.A."/>
            <person name="Tidwell J."/>
            <person name="Bellgard S.E."/>
            <person name="Bellgard M.I."/>
        </authorList>
    </citation>
    <scope>NUCLEOTIDE SEQUENCE</scope>
    <source>
        <tissue evidence="2">Shoot tissue taken approximately 20 cm above the soil surface</tissue>
    </source>
</reference>
<dbReference type="AlphaFoldDB" id="A0A0A9HLA9"/>
<organism evidence="2">
    <name type="scientific">Arundo donax</name>
    <name type="common">Giant reed</name>
    <name type="synonym">Donax arundinaceus</name>
    <dbReference type="NCBI Taxonomy" id="35708"/>
    <lineage>
        <taxon>Eukaryota</taxon>
        <taxon>Viridiplantae</taxon>
        <taxon>Streptophyta</taxon>
        <taxon>Embryophyta</taxon>
        <taxon>Tracheophyta</taxon>
        <taxon>Spermatophyta</taxon>
        <taxon>Magnoliopsida</taxon>
        <taxon>Liliopsida</taxon>
        <taxon>Poales</taxon>
        <taxon>Poaceae</taxon>
        <taxon>PACMAD clade</taxon>
        <taxon>Arundinoideae</taxon>
        <taxon>Arundineae</taxon>
        <taxon>Arundo</taxon>
    </lineage>
</organism>
<dbReference type="EMBL" id="GBRH01164218">
    <property type="protein sequence ID" value="JAE33678.1"/>
    <property type="molecule type" value="Transcribed_RNA"/>
</dbReference>
<name>A0A0A9HLA9_ARUDO</name>
<proteinExistence type="predicted"/>
<evidence type="ECO:0000256" key="1">
    <source>
        <dbReference type="SAM" id="Phobius"/>
    </source>
</evidence>
<keyword evidence="1" id="KW-1133">Transmembrane helix</keyword>
<evidence type="ECO:0000313" key="2">
    <source>
        <dbReference type="EMBL" id="JAE33678.1"/>
    </source>
</evidence>
<accession>A0A0A9HLA9</accession>
<protein>
    <submittedName>
        <fullName evidence="2">Uncharacterized protein</fullName>
    </submittedName>
</protein>
<reference evidence="2" key="1">
    <citation type="submission" date="2014-09" db="EMBL/GenBank/DDBJ databases">
        <authorList>
            <person name="Magalhaes I.L.F."/>
            <person name="Oliveira U."/>
            <person name="Santos F.R."/>
            <person name="Vidigal T.H.D.A."/>
            <person name="Brescovit A.D."/>
            <person name="Santos A.J."/>
        </authorList>
    </citation>
    <scope>NUCLEOTIDE SEQUENCE</scope>
    <source>
        <tissue evidence="2">Shoot tissue taken approximately 20 cm above the soil surface</tissue>
    </source>
</reference>
<keyword evidence="1" id="KW-0812">Transmembrane</keyword>
<feature type="transmembrane region" description="Helical" evidence="1">
    <location>
        <begin position="21"/>
        <end position="39"/>
    </location>
</feature>
<sequence length="48" mass="5687">MVRFGVGRLVLSKNRYKHRCILVYICAVEISFLVVYNLFFPVEYCTIL</sequence>